<evidence type="ECO:0000259" key="9">
    <source>
        <dbReference type="PROSITE" id="PS50104"/>
    </source>
</evidence>
<keyword evidence="6" id="KW-0393">Immunoglobulin domain</keyword>
<dbReference type="RefSeq" id="XP_029310801.1">
    <property type="nucleotide sequence ID" value="XM_029454941.1"/>
</dbReference>
<dbReference type="GO" id="GO:0007165">
    <property type="term" value="P:signal transduction"/>
    <property type="evidence" value="ECO:0007669"/>
    <property type="project" value="InterPro"/>
</dbReference>
<evidence type="ECO:0000256" key="7">
    <source>
        <dbReference type="SAM" id="Phobius"/>
    </source>
</evidence>
<dbReference type="PRINTS" id="PR01537">
    <property type="entry name" value="INTRLKN1R1F"/>
</dbReference>
<dbReference type="InterPro" id="IPR000157">
    <property type="entry name" value="TIR_dom"/>
</dbReference>
<evidence type="ECO:0000256" key="8">
    <source>
        <dbReference type="SAM" id="SignalP"/>
    </source>
</evidence>
<feature type="transmembrane region" description="Helical" evidence="7">
    <location>
        <begin position="324"/>
        <end position="348"/>
    </location>
</feature>
<organism evidence="11 12">
    <name type="scientific">Cottoperca gobio</name>
    <name type="common">Frogmouth</name>
    <name type="synonym">Aphritis gobio</name>
    <dbReference type="NCBI Taxonomy" id="56716"/>
    <lineage>
        <taxon>Eukaryota</taxon>
        <taxon>Metazoa</taxon>
        <taxon>Chordata</taxon>
        <taxon>Craniata</taxon>
        <taxon>Vertebrata</taxon>
        <taxon>Euteleostomi</taxon>
        <taxon>Actinopterygii</taxon>
        <taxon>Neopterygii</taxon>
        <taxon>Teleostei</taxon>
        <taxon>Neoteleostei</taxon>
        <taxon>Acanthomorphata</taxon>
        <taxon>Eupercaria</taxon>
        <taxon>Perciformes</taxon>
        <taxon>Notothenioidei</taxon>
        <taxon>Bovichtidae</taxon>
        <taxon>Cottoperca</taxon>
    </lineage>
</organism>
<dbReference type="InParanoid" id="A0A6J2RKR1"/>
<dbReference type="InterPro" id="IPR007110">
    <property type="entry name" value="Ig-like_dom"/>
</dbReference>
<dbReference type="OrthoDB" id="9940746at2759"/>
<dbReference type="SMART" id="SM00409">
    <property type="entry name" value="IG"/>
    <property type="match status" value="2"/>
</dbReference>
<dbReference type="InterPro" id="IPR013151">
    <property type="entry name" value="Immunoglobulin_dom"/>
</dbReference>
<dbReference type="Gene3D" id="3.40.50.10140">
    <property type="entry name" value="Toll/interleukin-1 receptor homology (TIR) domain"/>
    <property type="match status" value="1"/>
</dbReference>
<feature type="signal peptide" evidence="8">
    <location>
        <begin position="1"/>
        <end position="22"/>
    </location>
</feature>
<dbReference type="InterPro" id="IPR035897">
    <property type="entry name" value="Toll_tir_struct_dom_sf"/>
</dbReference>
<keyword evidence="2" id="KW-0378">Hydrolase</keyword>
<evidence type="ECO:0000256" key="5">
    <source>
        <dbReference type="ARBA" id="ARBA00023180"/>
    </source>
</evidence>
<keyword evidence="7" id="KW-1133">Transmembrane helix</keyword>
<dbReference type="GeneID" id="115023726"/>
<keyword evidence="8" id="KW-0732">Signal</keyword>
<dbReference type="InterPro" id="IPR015621">
    <property type="entry name" value="IL-1_rcpt_fam"/>
</dbReference>
<feature type="domain" description="Ig-like" evidence="10">
    <location>
        <begin position="218"/>
        <end position="315"/>
    </location>
</feature>
<dbReference type="Pfam" id="PF00047">
    <property type="entry name" value="ig"/>
    <property type="match status" value="1"/>
</dbReference>
<evidence type="ECO:0000313" key="12">
    <source>
        <dbReference type="RefSeq" id="XP_029310801.1"/>
    </source>
</evidence>
<sequence>MTVKVLLLPLAFLLTSLTGVCVRSPKVIYVKAGEMVALYCNLTKVHNPGAEVIWTSYTIQGRNLTSSMSSDEQRQMGVLVHGMSLVILSATVNHRGNYSCSLGNAGSQLWFRLTVHATLSNEGIYTQICSIQMACTLHCLEVNTPPQNILNIPSIIWHKEGESTPEGRYFSSVEEHNQGIYTCTRSYLYYDQIYNMTFTLRLDVQPRGTLKYSSISSPHNSDVISVDLGSPVVIDCKAFLYSDFDEVFWLRGKSFVETNTSFPVFYNSTRIEIKAEEITMKASLVFKKVSEEDLTKNYTCRLDTVTGPSSFVTITLAQKPRPSYVALALGIVGIVVVMVVTVVIYVMFKINITLFVRDNLGCHSNTSDGKSFDAFLMCYKSDTDAGLNEDDRKWLESVLEERFGYSLCLYDRDVLPGEAVVEAVLHCIEQSRTVVLVPTSPDPGPGSGLLSAIHAALVERQTRLVFIKTETTEVSRSGSLPEALQLLGEAGDCVTWKGISSTSPNSSFWKLLRYYLPAPQHASKIRLLPQTI</sequence>
<dbReference type="InterPro" id="IPR036179">
    <property type="entry name" value="Ig-like_dom_sf"/>
</dbReference>
<reference evidence="12" key="1">
    <citation type="submission" date="2025-08" db="UniProtKB">
        <authorList>
            <consortium name="RefSeq"/>
        </authorList>
    </citation>
    <scope>IDENTIFICATION</scope>
</reference>
<keyword evidence="3" id="KW-0520">NAD</keyword>
<evidence type="ECO:0000313" key="11">
    <source>
        <dbReference type="Proteomes" id="UP000504630"/>
    </source>
</evidence>
<dbReference type="Pfam" id="PF01582">
    <property type="entry name" value="TIR"/>
    <property type="match status" value="1"/>
</dbReference>
<feature type="domain" description="Ig-like" evidence="10">
    <location>
        <begin position="9"/>
        <end position="114"/>
    </location>
</feature>
<evidence type="ECO:0000259" key="10">
    <source>
        <dbReference type="PROSITE" id="PS50835"/>
    </source>
</evidence>
<proteinExistence type="inferred from homology"/>
<evidence type="ECO:0000256" key="1">
    <source>
        <dbReference type="ARBA" id="ARBA00009752"/>
    </source>
</evidence>
<evidence type="ECO:0000256" key="6">
    <source>
        <dbReference type="ARBA" id="ARBA00023319"/>
    </source>
</evidence>
<evidence type="ECO:0000256" key="4">
    <source>
        <dbReference type="ARBA" id="ARBA00023157"/>
    </source>
</evidence>
<evidence type="ECO:0000256" key="3">
    <source>
        <dbReference type="ARBA" id="ARBA00023027"/>
    </source>
</evidence>
<gene>
    <name evidence="12" type="primary">LOC115023726</name>
</gene>
<dbReference type="PANTHER" id="PTHR11890">
    <property type="entry name" value="INTERLEUKIN-1 RECEPTOR FAMILY MEMBER"/>
    <property type="match status" value="1"/>
</dbReference>
<dbReference type="PROSITE" id="PS50835">
    <property type="entry name" value="IG_LIKE"/>
    <property type="match status" value="2"/>
</dbReference>
<dbReference type="AlphaFoldDB" id="A0A6J2RKR1"/>
<dbReference type="KEGG" id="cgob:115023726"/>
<name>A0A6J2RKR1_COTGO</name>
<dbReference type="Gene3D" id="2.60.40.10">
    <property type="entry name" value="Immunoglobulins"/>
    <property type="match status" value="3"/>
</dbReference>
<dbReference type="PANTHER" id="PTHR11890:SF6">
    <property type="entry name" value="INTERLEUKIN-18 RECEPTOR 1"/>
    <property type="match status" value="1"/>
</dbReference>
<keyword evidence="5" id="KW-0325">Glycoprotein</keyword>
<dbReference type="InterPro" id="IPR003599">
    <property type="entry name" value="Ig_sub"/>
</dbReference>
<dbReference type="InterPro" id="IPR013783">
    <property type="entry name" value="Ig-like_fold"/>
</dbReference>
<accession>A0A6J2RKR1</accession>
<dbReference type="GO" id="GO:0016787">
    <property type="term" value="F:hydrolase activity"/>
    <property type="evidence" value="ECO:0007669"/>
    <property type="project" value="UniProtKB-KW"/>
</dbReference>
<keyword evidence="7" id="KW-0472">Membrane</keyword>
<evidence type="ECO:0000256" key="2">
    <source>
        <dbReference type="ARBA" id="ARBA00022801"/>
    </source>
</evidence>
<feature type="domain" description="TIR" evidence="9">
    <location>
        <begin position="370"/>
        <end position="516"/>
    </location>
</feature>
<feature type="chain" id="PRO_5026944037" evidence="8">
    <location>
        <begin position="23"/>
        <end position="532"/>
    </location>
</feature>
<keyword evidence="11" id="KW-1185">Reference proteome</keyword>
<dbReference type="PROSITE" id="PS50104">
    <property type="entry name" value="TIR"/>
    <property type="match status" value="1"/>
</dbReference>
<dbReference type="SUPFAM" id="SSF48726">
    <property type="entry name" value="Immunoglobulin"/>
    <property type="match status" value="2"/>
</dbReference>
<comment type="similarity">
    <text evidence="1">Belongs to the interleukin-1 receptor family.</text>
</comment>
<keyword evidence="4" id="KW-1015">Disulfide bond</keyword>
<dbReference type="Proteomes" id="UP000504630">
    <property type="component" value="Chromosome 3"/>
</dbReference>
<protein>
    <submittedName>
        <fullName evidence="12">Interleukin-18 receptor 1-like</fullName>
    </submittedName>
</protein>
<keyword evidence="7" id="KW-0812">Transmembrane</keyword>
<dbReference type="SUPFAM" id="SSF52200">
    <property type="entry name" value="Toll/Interleukin receptor TIR domain"/>
    <property type="match status" value="1"/>
</dbReference>